<dbReference type="InterPro" id="IPR010982">
    <property type="entry name" value="Lambda_DNA-bd_dom_sf"/>
</dbReference>
<dbReference type="Pfam" id="PF01381">
    <property type="entry name" value="HTH_3"/>
    <property type="match status" value="1"/>
</dbReference>
<gene>
    <name evidence="3" type="ordered locus">FFONT_0826</name>
</gene>
<reference evidence="4" key="1">
    <citation type="submission" date="2012-03" db="EMBL/GenBank/DDBJ databases">
        <title>Fervidicoccus fontis complete genome analysis confirms its distinct phylogenetic position and predicts its environmental function.</title>
        <authorList>
            <person name="Lebedinsky A.V."/>
            <person name="Mardanov A.V."/>
            <person name="Gumerov V.M."/>
            <person name="Beletsky A.V."/>
            <person name="Kublanov I.V."/>
            <person name="Perevalova A.A."/>
            <person name="Bonch-Osmolovskaya E.A."/>
            <person name="Ravin N.V."/>
            <person name="Skryabin K.G."/>
        </authorList>
    </citation>
    <scope>NUCLEOTIDE SEQUENCE [LARGE SCALE GENOMIC DNA]</scope>
    <source>
        <strain evidence="4">DSM 19380 / VKM B-2539 / Kam940</strain>
    </source>
</reference>
<dbReference type="SUPFAM" id="SSF47413">
    <property type="entry name" value="lambda repressor-like DNA-binding domains"/>
    <property type="match status" value="1"/>
</dbReference>
<evidence type="ECO:0000313" key="3">
    <source>
        <dbReference type="EMBL" id="AFH42814.1"/>
    </source>
</evidence>
<dbReference type="InterPro" id="IPR004451">
    <property type="entry name" value="MJ0586"/>
</dbReference>
<dbReference type="Proteomes" id="UP000007391">
    <property type="component" value="Chromosome"/>
</dbReference>
<dbReference type="AlphaFoldDB" id="I0A1F7"/>
<dbReference type="InParanoid" id="I0A1F7"/>
<feature type="region of interest" description="Disordered" evidence="1">
    <location>
        <begin position="48"/>
        <end position="72"/>
    </location>
</feature>
<dbReference type="EMBL" id="CP003423">
    <property type="protein sequence ID" value="AFH42814.1"/>
    <property type="molecule type" value="Genomic_DNA"/>
</dbReference>
<feature type="domain" description="HTH cro/C1-type" evidence="2">
    <location>
        <begin position="87"/>
        <end position="142"/>
    </location>
</feature>
<dbReference type="eggNOG" id="arCOG01863">
    <property type="taxonomic scope" value="Archaea"/>
</dbReference>
<dbReference type="STRING" id="1163730.FFONT_0826"/>
<dbReference type="PROSITE" id="PS50943">
    <property type="entry name" value="HTH_CROC1"/>
    <property type="match status" value="1"/>
</dbReference>
<evidence type="ECO:0000256" key="1">
    <source>
        <dbReference type="SAM" id="MobiDB-lite"/>
    </source>
</evidence>
<evidence type="ECO:0000313" key="4">
    <source>
        <dbReference type="Proteomes" id="UP000007391"/>
    </source>
</evidence>
<dbReference type="CDD" id="cd00093">
    <property type="entry name" value="HTH_XRE"/>
    <property type="match status" value="1"/>
</dbReference>
<dbReference type="NCBIfam" id="TIGR00270">
    <property type="entry name" value="multiprotein bridging factor aMBF1"/>
    <property type="match status" value="1"/>
</dbReference>
<dbReference type="GO" id="GO:0003677">
    <property type="term" value="F:DNA binding"/>
    <property type="evidence" value="ECO:0007669"/>
    <property type="project" value="InterPro"/>
</dbReference>
<keyword evidence="4" id="KW-1185">Reference proteome</keyword>
<organism evidence="3 4">
    <name type="scientific">Fervidicoccus fontis (strain DSM 19380 / JCM 18336 / VKM B-2539 / Kam940)</name>
    <dbReference type="NCBI Taxonomy" id="1163730"/>
    <lineage>
        <taxon>Archaea</taxon>
        <taxon>Thermoproteota</taxon>
        <taxon>Thermoprotei</taxon>
        <taxon>Fervidicoccales</taxon>
        <taxon>Fervidicoccaceae</taxon>
        <taxon>Fervidicoccus</taxon>
    </lineage>
</organism>
<sequence length="171" mass="19786">MLKMPEALYCELCGSPIEGRAYKVNIDGVSLTVCEKCYRKQIQKSTSKVNAEDEKKNSQIQKPKMQEKKKKKEEIEYEVVDDYYIKIKNAREKLGLTLLALSQKVMEKESVLRRIEQGRLRPSIELSKRLEKALGIKLLEPVIEEKKEEESEEASLNELTLGDVANLKKRR</sequence>
<dbReference type="InterPro" id="IPR001387">
    <property type="entry name" value="Cro/C1-type_HTH"/>
</dbReference>
<accession>I0A1F7</accession>
<evidence type="ECO:0000259" key="2">
    <source>
        <dbReference type="PROSITE" id="PS50943"/>
    </source>
</evidence>
<proteinExistence type="predicted"/>
<dbReference type="Gene3D" id="1.10.260.40">
    <property type="entry name" value="lambda repressor-like DNA-binding domains"/>
    <property type="match status" value="1"/>
</dbReference>
<dbReference type="KEGG" id="ffo:FFONT_0826"/>
<name>I0A1F7_FERFK</name>
<dbReference type="SMART" id="SM00530">
    <property type="entry name" value="HTH_XRE"/>
    <property type="match status" value="1"/>
</dbReference>
<reference evidence="3 4" key="2">
    <citation type="journal article" date="2014" name="Extremophiles">
        <title>Analysis of the complete genome of Fervidococcus fontis confirms the distinct phylogenetic position of the order Fervidicoccales and suggests its environmental function.</title>
        <authorList>
            <person name="Lebedinsky A.V."/>
            <person name="Mardanov A.V."/>
            <person name="Kublanov I.V."/>
            <person name="Gumerov V.M."/>
            <person name="Beletsky A.V."/>
            <person name="Perevalova A.A."/>
            <person name="Bidzhieva S.Kh."/>
            <person name="Bonch-Osmolovskaya E.A."/>
            <person name="Skryabin K.G."/>
            <person name="Ravin N.V."/>
        </authorList>
    </citation>
    <scope>NUCLEOTIDE SEQUENCE [LARGE SCALE GENOMIC DNA]</scope>
    <source>
        <strain evidence="4">DSM 19380 / VKM B-2539 / Kam940</strain>
    </source>
</reference>
<dbReference type="HOGENOM" id="CLU_130237_0_0_2"/>
<dbReference type="FunCoup" id="I0A1F7">
    <property type="interactions" value="124"/>
</dbReference>
<protein>
    <submittedName>
        <fullName evidence="3">Helix-turn-helix domain protein</fullName>
    </submittedName>
</protein>